<keyword evidence="3 8" id="KW-0479">Metal-binding</keyword>
<comment type="function">
    <text evidence="8">Transfers a GMP moiety from GTP to Mo-molybdopterin (Mo-MPT) cofactor (Moco or molybdenum cofactor) to form Mo-molybdopterin guanine dinucleotide (Mo-MGD) cofactor.</text>
</comment>
<accession>A0AAU9C7A3</accession>
<evidence type="ECO:0000313" key="11">
    <source>
        <dbReference type="Proteomes" id="UP001321450"/>
    </source>
</evidence>
<dbReference type="EC" id="2.7.7.77" evidence="8"/>
<keyword evidence="10" id="KW-0548">Nucleotidyltransferase</keyword>
<dbReference type="Proteomes" id="UP001321450">
    <property type="component" value="Chromosome"/>
</dbReference>
<dbReference type="Pfam" id="PF12804">
    <property type="entry name" value="NTP_transf_3"/>
    <property type="match status" value="1"/>
</dbReference>
<keyword evidence="4 8" id="KW-0547">Nucleotide-binding</keyword>
<comment type="domain">
    <text evidence="8">The N-terminal domain determines nucleotide recognition and specific binding, while the C-terminal domain determines the specific binding to the target protein.</text>
</comment>
<dbReference type="GO" id="GO:0005737">
    <property type="term" value="C:cytoplasm"/>
    <property type="evidence" value="ECO:0007669"/>
    <property type="project" value="UniProtKB-SubCell"/>
</dbReference>
<dbReference type="GO" id="GO:1902758">
    <property type="term" value="P:bis(molybdopterin guanine dinucleotide)molybdenum biosynthetic process"/>
    <property type="evidence" value="ECO:0007669"/>
    <property type="project" value="TreeGrafter"/>
</dbReference>
<dbReference type="InterPro" id="IPR025877">
    <property type="entry name" value="MobA-like_NTP_Trfase"/>
</dbReference>
<dbReference type="KEGG" id="meiy:MIN45_P1504"/>
<comment type="similarity">
    <text evidence="8">Belongs to the MobA family.</text>
</comment>
<feature type="binding site" evidence="8">
    <location>
        <position position="70"/>
    </location>
    <ligand>
        <name>GTP</name>
        <dbReference type="ChEBI" id="CHEBI:37565"/>
    </ligand>
</feature>
<dbReference type="AlphaFoldDB" id="A0AAU9C7A3"/>
<proteinExistence type="inferred from homology"/>
<evidence type="ECO:0000256" key="3">
    <source>
        <dbReference type="ARBA" id="ARBA00022723"/>
    </source>
</evidence>
<feature type="binding site" evidence="8">
    <location>
        <position position="100"/>
    </location>
    <ligand>
        <name>GTP</name>
        <dbReference type="ChEBI" id="CHEBI:37565"/>
    </ligand>
</feature>
<comment type="cofactor">
    <cofactor evidence="8">
        <name>Mg(2+)</name>
        <dbReference type="ChEBI" id="CHEBI:18420"/>
    </cofactor>
</comment>
<dbReference type="GO" id="GO:0046872">
    <property type="term" value="F:metal ion binding"/>
    <property type="evidence" value="ECO:0007669"/>
    <property type="project" value="UniProtKB-KW"/>
</dbReference>
<dbReference type="NCBIfam" id="TIGR02665">
    <property type="entry name" value="molyb_mobA"/>
    <property type="match status" value="1"/>
</dbReference>
<evidence type="ECO:0000256" key="7">
    <source>
        <dbReference type="ARBA" id="ARBA00023150"/>
    </source>
</evidence>
<sequence length="191" mass="20780">MTREQITGVVLAGGRARRLGGIDKGLLEYRGRPLIRYALQALEPVCGEILINANRNLADYRRFGHPVVPDSLPDFQGPLAGILAALGRARTPCLLVVPCDSPRLSATLLARLPAALDDGHDIAIAHDGQRLHPVVMALRTHLADDLAAWLAAGHHKIDRWAGRHRWTAVDCSDHPDAFLNVNTPEDFHGAP</sequence>
<comment type="subcellular location">
    <subcellularLocation>
        <location evidence="8">Cytoplasm</location>
    </subcellularLocation>
</comment>
<feature type="binding site" evidence="8">
    <location>
        <position position="24"/>
    </location>
    <ligand>
        <name>GTP</name>
        <dbReference type="ChEBI" id="CHEBI:37565"/>
    </ligand>
</feature>
<keyword evidence="2 8" id="KW-0808">Transferase</keyword>
<feature type="domain" description="MobA-like NTP transferase" evidence="9">
    <location>
        <begin position="8"/>
        <end position="160"/>
    </location>
</feature>
<dbReference type="EMBL" id="AP024718">
    <property type="protein sequence ID" value="BCX89134.1"/>
    <property type="molecule type" value="Genomic_DNA"/>
</dbReference>
<dbReference type="PANTHER" id="PTHR19136">
    <property type="entry name" value="MOLYBDENUM COFACTOR GUANYLYLTRANSFERASE"/>
    <property type="match status" value="1"/>
</dbReference>
<feature type="binding site" evidence="8">
    <location>
        <begin position="11"/>
        <end position="13"/>
    </location>
    <ligand>
        <name>GTP</name>
        <dbReference type="ChEBI" id="CHEBI:37565"/>
    </ligand>
</feature>
<dbReference type="InterPro" id="IPR029044">
    <property type="entry name" value="Nucleotide-diphossugar_trans"/>
</dbReference>
<dbReference type="GO" id="GO:0005525">
    <property type="term" value="F:GTP binding"/>
    <property type="evidence" value="ECO:0007669"/>
    <property type="project" value="UniProtKB-UniRule"/>
</dbReference>
<comment type="catalytic activity">
    <reaction evidence="8">
        <text>Mo-molybdopterin + GTP + H(+) = Mo-molybdopterin guanine dinucleotide + diphosphate</text>
        <dbReference type="Rhea" id="RHEA:34243"/>
        <dbReference type="ChEBI" id="CHEBI:15378"/>
        <dbReference type="ChEBI" id="CHEBI:33019"/>
        <dbReference type="ChEBI" id="CHEBI:37565"/>
        <dbReference type="ChEBI" id="CHEBI:71302"/>
        <dbReference type="ChEBI" id="CHEBI:71310"/>
        <dbReference type="EC" id="2.7.7.77"/>
    </reaction>
</comment>
<evidence type="ECO:0000259" key="9">
    <source>
        <dbReference type="Pfam" id="PF12804"/>
    </source>
</evidence>
<keyword evidence="1 8" id="KW-0963">Cytoplasm</keyword>
<organism evidence="10 11">
    <name type="scientific">Methylomarinovum tepidoasis</name>
    <dbReference type="NCBI Taxonomy" id="2840183"/>
    <lineage>
        <taxon>Bacteria</taxon>
        <taxon>Pseudomonadati</taxon>
        <taxon>Pseudomonadota</taxon>
        <taxon>Gammaproteobacteria</taxon>
        <taxon>Methylococcales</taxon>
        <taxon>Methylothermaceae</taxon>
        <taxon>Methylomarinovum</taxon>
    </lineage>
</organism>
<keyword evidence="5 8" id="KW-0460">Magnesium</keyword>
<evidence type="ECO:0000256" key="2">
    <source>
        <dbReference type="ARBA" id="ARBA00022679"/>
    </source>
</evidence>
<feature type="binding site" evidence="8">
    <location>
        <position position="52"/>
    </location>
    <ligand>
        <name>GTP</name>
        <dbReference type="ChEBI" id="CHEBI:37565"/>
    </ligand>
</feature>
<keyword evidence="6 8" id="KW-0342">GTP-binding</keyword>
<dbReference type="Gene3D" id="3.90.550.10">
    <property type="entry name" value="Spore Coat Polysaccharide Biosynthesis Protein SpsA, Chain A"/>
    <property type="match status" value="1"/>
</dbReference>
<dbReference type="CDD" id="cd02503">
    <property type="entry name" value="MobA"/>
    <property type="match status" value="1"/>
</dbReference>
<comment type="subunit">
    <text evidence="8">Monomer.</text>
</comment>
<dbReference type="InterPro" id="IPR013482">
    <property type="entry name" value="Molybde_CF_guanTrfase"/>
</dbReference>
<dbReference type="GO" id="GO:0061603">
    <property type="term" value="F:molybdenum cofactor guanylyltransferase activity"/>
    <property type="evidence" value="ECO:0007669"/>
    <property type="project" value="UniProtKB-EC"/>
</dbReference>
<dbReference type="PANTHER" id="PTHR19136:SF81">
    <property type="entry name" value="MOLYBDENUM COFACTOR GUANYLYLTRANSFERASE"/>
    <property type="match status" value="1"/>
</dbReference>
<feature type="binding site" evidence="8">
    <location>
        <position position="100"/>
    </location>
    <ligand>
        <name>Mg(2+)</name>
        <dbReference type="ChEBI" id="CHEBI:18420"/>
    </ligand>
</feature>
<protein>
    <recommendedName>
        <fullName evidence="8">Molybdenum cofactor guanylyltransferase</fullName>
        <shortName evidence="8">MoCo guanylyltransferase</shortName>
        <ecNumber evidence="8">2.7.7.77</ecNumber>
    </recommendedName>
    <alternativeName>
        <fullName evidence="8">GTP:molybdopterin guanylyltransferase</fullName>
    </alternativeName>
    <alternativeName>
        <fullName evidence="8">Mo-MPT guanylyltransferase</fullName>
    </alternativeName>
    <alternativeName>
        <fullName evidence="8">Molybdopterin guanylyltransferase</fullName>
    </alternativeName>
    <alternativeName>
        <fullName evidence="8">Molybdopterin-guanine dinucleotide synthase</fullName>
        <shortName evidence="8">MGD synthase</shortName>
    </alternativeName>
</protein>
<reference evidence="11" key="1">
    <citation type="journal article" date="2024" name="Int. J. Syst. Evol. Microbiol.">
        <title>Methylomarinovum tepidoasis sp. nov., a moderately thermophilic methanotroph of the family Methylothermaceae isolated from a deep-sea hydrothermal field.</title>
        <authorList>
            <person name="Hirayama H."/>
            <person name="Takaki Y."/>
            <person name="Abe M."/>
            <person name="Miyazaki M."/>
            <person name="Uematsu K."/>
            <person name="Matsui Y."/>
            <person name="Takai K."/>
        </authorList>
    </citation>
    <scope>NUCLEOTIDE SEQUENCE [LARGE SCALE GENOMIC DNA]</scope>
    <source>
        <strain evidence="11">IN45</strain>
    </source>
</reference>
<evidence type="ECO:0000256" key="8">
    <source>
        <dbReference type="HAMAP-Rule" id="MF_00316"/>
    </source>
</evidence>
<evidence type="ECO:0000256" key="5">
    <source>
        <dbReference type="ARBA" id="ARBA00022842"/>
    </source>
</evidence>
<keyword evidence="7 8" id="KW-0501">Molybdenum cofactor biosynthesis</keyword>
<dbReference type="RefSeq" id="WP_286291414.1">
    <property type="nucleotide sequence ID" value="NZ_AP024718.1"/>
</dbReference>
<dbReference type="SUPFAM" id="SSF53448">
    <property type="entry name" value="Nucleotide-diphospho-sugar transferases"/>
    <property type="match status" value="1"/>
</dbReference>
<name>A0AAU9C7A3_9GAMM</name>
<evidence type="ECO:0000256" key="6">
    <source>
        <dbReference type="ARBA" id="ARBA00023134"/>
    </source>
</evidence>
<gene>
    <name evidence="8" type="primary">mobA</name>
    <name evidence="10" type="ORF">MIN45_P1504</name>
</gene>
<keyword evidence="11" id="KW-1185">Reference proteome</keyword>
<dbReference type="HAMAP" id="MF_00316">
    <property type="entry name" value="MobA"/>
    <property type="match status" value="1"/>
</dbReference>
<evidence type="ECO:0000313" key="10">
    <source>
        <dbReference type="EMBL" id="BCX89134.1"/>
    </source>
</evidence>
<evidence type="ECO:0000256" key="4">
    <source>
        <dbReference type="ARBA" id="ARBA00022741"/>
    </source>
</evidence>
<evidence type="ECO:0000256" key="1">
    <source>
        <dbReference type="ARBA" id="ARBA00022490"/>
    </source>
</evidence>